<name>A0AAE8Y5B2_9CAUD</name>
<evidence type="ECO:0000313" key="2">
    <source>
        <dbReference type="Proteomes" id="UP000827738"/>
    </source>
</evidence>
<sequence length="90" mass="9656">MDWIALLLGAAAAIAAGAAWRLVSPWRLVKARRVVVNLRSGQAIQGLLVRQSGPLLFISEASLHEAGGNPTPIDGQAVIERQTIDFIQML</sequence>
<evidence type="ECO:0000313" key="1">
    <source>
        <dbReference type="EMBL" id="UDL14850.1"/>
    </source>
</evidence>
<accession>A0AAE8Y5B2</accession>
<dbReference type="Proteomes" id="UP000827738">
    <property type="component" value="Segment"/>
</dbReference>
<dbReference type="EMBL" id="OK040780">
    <property type="protein sequence ID" value="UDL14850.1"/>
    <property type="molecule type" value="Genomic_DNA"/>
</dbReference>
<dbReference type="RefSeq" id="YP_010649557.1">
    <property type="nucleotide sequence ID" value="NC_070770.1"/>
</dbReference>
<organism evidence="1 2">
    <name type="scientific">Arthrobacter phage Sarge</name>
    <dbReference type="NCBI Taxonomy" id="2885974"/>
    <lineage>
        <taxon>Viruses</taxon>
        <taxon>Duplodnaviria</taxon>
        <taxon>Heunggongvirae</taxon>
        <taxon>Uroviricota</taxon>
        <taxon>Caudoviricetes</taxon>
        <taxon>Sargevirus</taxon>
        <taxon>Sargevirus sarge</taxon>
    </lineage>
</organism>
<gene>
    <name evidence="1" type="primary">3</name>
    <name evidence="1" type="ORF">SEA_SARGE_3</name>
</gene>
<proteinExistence type="predicted"/>
<reference evidence="1" key="1">
    <citation type="submission" date="2021-09" db="EMBL/GenBank/DDBJ databases">
        <authorList>
            <person name="Prude D.S."/>
            <person name="Stokes N.T."/>
            <person name="Pimienta A.M."/>
            <person name="Mendez E."/>
            <person name="Powell L.D."/>
            <person name="Woodhouse A.S."/>
            <person name="Cunningham F.J."/>
            <person name="Greenfield T.L."/>
            <person name="Smith J.A."/>
            <person name="Hatke H.L."/>
            <person name="Salama S."/>
            <person name="Beyer A.R."/>
            <person name="Klyczek K."/>
            <person name="Garlena R.A."/>
            <person name="Russell D.A."/>
            <person name="Pope W.H."/>
            <person name="Jacobs-Sera D."/>
            <person name="Hatfull G.F."/>
        </authorList>
    </citation>
    <scope>NUCLEOTIDE SEQUENCE</scope>
</reference>
<protein>
    <submittedName>
        <fullName evidence="1">RNA binding protein</fullName>
    </submittedName>
</protein>
<dbReference type="GeneID" id="77925111"/>
<keyword evidence="2" id="KW-1185">Reference proteome</keyword>
<dbReference type="KEGG" id="vg:77925111"/>